<dbReference type="SUPFAM" id="SSF82714">
    <property type="entry name" value="Multidrug efflux transporter AcrB TolC docking domain, DN and DC subdomains"/>
    <property type="match status" value="2"/>
</dbReference>
<dbReference type="Pfam" id="PF00873">
    <property type="entry name" value="ACR_tran"/>
    <property type="match status" value="1"/>
</dbReference>
<keyword evidence="2" id="KW-1133">Transmembrane helix</keyword>
<protein>
    <submittedName>
        <fullName evidence="3">Efflux RND transporter permease subunit</fullName>
    </submittedName>
</protein>
<dbReference type="PANTHER" id="PTHR32063">
    <property type="match status" value="1"/>
</dbReference>
<evidence type="ECO:0000256" key="2">
    <source>
        <dbReference type="SAM" id="Phobius"/>
    </source>
</evidence>
<feature type="transmembrane region" description="Helical" evidence="2">
    <location>
        <begin position="357"/>
        <end position="377"/>
    </location>
</feature>
<evidence type="ECO:0000313" key="3">
    <source>
        <dbReference type="EMBL" id="UOR06118.1"/>
    </source>
</evidence>
<feature type="transmembrane region" description="Helical" evidence="2">
    <location>
        <begin position="888"/>
        <end position="908"/>
    </location>
</feature>
<proteinExistence type="predicted"/>
<dbReference type="Gene3D" id="3.30.70.1320">
    <property type="entry name" value="Multidrug efflux transporter AcrB pore domain like"/>
    <property type="match status" value="1"/>
</dbReference>
<dbReference type="InterPro" id="IPR001036">
    <property type="entry name" value="Acrflvin-R"/>
</dbReference>
<dbReference type="SUPFAM" id="SSF82866">
    <property type="entry name" value="Multidrug efflux transporter AcrB transmembrane domain"/>
    <property type="match status" value="2"/>
</dbReference>
<dbReference type="AlphaFoldDB" id="A0A8T9SVM8"/>
<feature type="compositionally biased region" description="Low complexity" evidence="1">
    <location>
        <begin position="1064"/>
        <end position="1089"/>
    </location>
</feature>
<name>A0A8T9SVM8_9BACT</name>
<feature type="region of interest" description="Disordered" evidence="1">
    <location>
        <begin position="1053"/>
        <end position="1089"/>
    </location>
</feature>
<organism evidence="3 4">
    <name type="scientific">Hymenobacter aerilatus</name>
    <dbReference type="NCBI Taxonomy" id="2932251"/>
    <lineage>
        <taxon>Bacteria</taxon>
        <taxon>Pseudomonadati</taxon>
        <taxon>Bacteroidota</taxon>
        <taxon>Cytophagia</taxon>
        <taxon>Cytophagales</taxon>
        <taxon>Hymenobacteraceae</taxon>
        <taxon>Hymenobacter</taxon>
    </lineage>
</organism>
<dbReference type="EMBL" id="CP095053">
    <property type="protein sequence ID" value="UOR06118.1"/>
    <property type="molecule type" value="Genomic_DNA"/>
</dbReference>
<feature type="transmembrane region" description="Helical" evidence="2">
    <location>
        <begin position="946"/>
        <end position="965"/>
    </location>
</feature>
<dbReference type="Proteomes" id="UP000829925">
    <property type="component" value="Chromosome"/>
</dbReference>
<sequence>MIKAALSKPIAVIVALLGILVFAGLALGRIPIDIFPRLNLPTIYIAQPYGGMTPAQMEGFISTRYQNQMLYVSGIKDVEVKNIQGLCLIKCTFYEDTNMAQAAGEVASQVNRVVNYLPPGSVPPTVVRFDASSLPVGQLVFSSRSATLGQMQDLASTRIRPLFSQIPGASAPSPFGGNERTIVIRVNPERMKSYELTPDEIVEAVVKNNRISPAGSVGIGDYMIMTPSNSVMEKVGDFLDVPLRQGVGPTVFIRDIATVEDATDVPVGYALINGKRSVYIPVTKSADASTMSVVNDLKAKLPEMQSLLPDNIRLSYEFDQSIYVEQAVHSLLVEGGIGALLTGLVVLLFLGDFRSSIIVILTIPFSLLAAVLMLQLTGQTINIMTLSGLALAIGILVDQGTVVIENIHQHLEMGKPKARAILDASKEVSFPLLLITLSILAVFAPAFLMTGVPRGMFIPLSLSVGFSIIVSYLLSQVFVPVVANWWLKDHPHEDAPEHAPGKPAEAPNPAHHDAGQPEKVTGFERVKVRYLRLLDGLLAHRALTLTIYAVACVALIGWGFMSIGQDMMPQITHSRQFQMRILAPQGMRIERTEQRTKEVIQLIEQIVGPGNIAISSAFVGMTPSSYGTSALYVFNSGPNEAVLQVSLAENYEVESMDALKEQIRAAVKKHLLDVSITFEPISLTDKIMSQGAQTPIEILVGGKDLGEGEQYAEKLVRRLKKIPALRDVRINQPLSYPTMQVEIDRERAAQFGLTPDQIARSLVAATSSSRFTAKNLWLDRSKGFAYQVQVQMEAQQMRSKADMQNIPLVPGQLRPTLADVATLRPATQPGQYDRIGPRRIVTVSANINQQDLGTATRAVQAAINDVGDPPKGSVVELRGLSQLLQETMGSLQTGLGLAVVVIFLLLAANYQSFKVAGVVLVTVPAVLAGALMLLLGTGQTLNLQSYMGLIMSVGVSVANAVLVVTNAEGLRLRYRDAVSAARDAGAARLRPILMTSIAMVFGMIPMASGLGDAGEQTAPLGRAVIGGLLASTVAALFILPIAFAAVQRKTSFDSVSLDPDDPDSTTYDAAEAKADAPASRPALAEPVHA</sequence>
<dbReference type="Gene3D" id="3.30.70.1430">
    <property type="entry name" value="Multidrug efflux transporter AcrB pore domain"/>
    <property type="match status" value="2"/>
</dbReference>
<dbReference type="GO" id="GO:0005886">
    <property type="term" value="C:plasma membrane"/>
    <property type="evidence" value="ECO:0007669"/>
    <property type="project" value="TreeGrafter"/>
</dbReference>
<gene>
    <name evidence="3" type="ORF">MUN82_03235</name>
</gene>
<feature type="transmembrane region" description="Helical" evidence="2">
    <location>
        <begin position="331"/>
        <end position="350"/>
    </location>
</feature>
<feature type="transmembrane region" description="Helical" evidence="2">
    <location>
        <begin position="460"/>
        <end position="487"/>
    </location>
</feature>
<feature type="transmembrane region" description="Helical" evidence="2">
    <location>
        <begin position="992"/>
        <end position="1011"/>
    </location>
</feature>
<feature type="transmembrane region" description="Helical" evidence="2">
    <location>
        <begin position="383"/>
        <end position="407"/>
    </location>
</feature>
<dbReference type="Gene3D" id="1.20.1640.10">
    <property type="entry name" value="Multidrug efflux transporter AcrB transmembrane domain"/>
    <property type="match status" value="2"/>
</dbReference>
<dbReference type="GO" id="GO:0042910">
    <property type="term" value="F:xenobiotic transmembrane transporter activity"/>
    <property type="evidence" value="ECO:0007669"/>
    <property type="project" value="TreeGrafter"/>
</dbReference>
<dbReference type="PANTHER" id="PTHR32063:SF8">
    <property type="entry name" value="CATION EFFLUX PROTEIN"/>
    <property type="match status" value="1"/>
</dbReference>
<dbReference type="PRINTS" id="PR00702">
    <property type="entry name" value="ACRIFLAVINRP"/>
</dbReference>
<feature type="region of interest" description="Disordered" evidence="1">
    <location>
        <begin position="493"/>
        <end position="518"/>
    </location>
</feature>
<dbReference type="Gene3D" id="3.30.2090.10">
    <property type="entry name" value="Multidrug efflux transporter AcrB TolC docking domain, DN and DC subdomains"/>
    <property type="match status" value="2"/>
</dbReference>
<dbReference type="InterPro" id="IPR027463">
    <property type="entry name" value="AcrB_DN_DC_subdom"/>
</dbReference>
<dbReference type="Gene3D" id="3.30.70.1440">
    <property type="entry name" value="Multidrug efflux transporter AcrB pore domain"/>
    <property type="match status" value="1"/>
</dbReference>
<keyword evidence="2" id="KW-0812">Transmembrane</keyword>
<keyword evidence="4" id="KW-1185">Reference proteome</keyword>
<reference evidence="3 4" key="1">
    <citation type="submission" date="2022-04" db="EMBL/GenBank/DDBJ databases">
        <title>Hymenobacter sp. isolated from the air.</title>
        <authorList>
            <person name="Won M."/>
            <person name="Lee C.-M."/>
            <person name="Woen H.-Y."/>
            <person name="Kwon S.-W."/>
        </authorList>
    </citation>
    <scope>NUCLEOTIDE SEQUENCE [LARGE SCALE GENOMIC DNA]</scope>
    <source>
        <strain evidence="4">5413 J-13</strain>
    </source>
</reference>
<keyword evidence="2" id="KW-0472">Membrane</keyword>
<evidence type="ECO:0000313" key="4">
    <source>
        <dbReference type="Proteomes" id="UP000829925"/>
    </source>
</evidence>
<accession>A0A8T9SVM8</accession>
<feature type="transmembrane region" description="Helical" evidence="2">
    <location>
        <begin position="542"/>
        <end position="561"/>
    </location>
</feature>
<feature type="transmembrane region" description="Helical" evidence="2">
    <location>
        <begin position="915"/>
        <end position="934"/>
    </location>
</feature>
<feature type="transmembrane region" description="Helical" evidence="2">
    <location>
        <begin position="428"/>
        <end position="448"/>
    </location>
</feature>
<dbReference type="SUPFAM" id="SSF82693">
    <property type="entry name" value="Multidrug efflux transporter AcrB pore domain, PN1, PN2, PC1 and PC2 subdomains"/>
    <property type="match status" value="2"/>
</dbReference>
<dbReference type="RefSeq" id="WP_245094953.1">
    <property type="nucleotide sequence ID" value="NZ_CP095053.1"/>
</dbReference>
<evidence type="ECO:0000256" key="1">
    <source>
        <dbReference type="SAM" id="MobiDB-lite"/>
    </source>
</evidence>
<feature type="transmembrane region" description="Helical" evidence="2">
    <location>
        <begin position="1023"/>
        <end position="1046"/>
    </location>
</feature>
<dbReference type="KEGG" id="haei:MUN82_03235"/>